<comment type="caution">
    <text evidence="2">The sequence shown here is derived from an EMBL/GenBank/DDBJ whole genome shotgun (WGS) entry which is preliminary data.</text>
</comment>
<dbReference type="STRING" id="83656.B1H18_09615"/>
<reference evidence="2 3" key="1">
    <citation type="submission" date="2017-02" db="EMBL/GenBank/DDBJ databases">
        <title>Draft Genome Sequence of Streptomyces tsukubaensis F601, a Producer of the immunosuppressant tacrolimus FK506.</title>
        <authorList>
            <person name="Zong G."/>
            <person name="Zhong C."/>
            <person name="Fu J."/>
            <person name="Qin R."/>
            <person name="Cao G."/>
        </authorList>
    </citation>
    <scope>NUCLEOTIDE SEQUENCE [LARGE SCALE GENOMIC DNA]</scope>
    <source>
        <strain evidence="2 3">F601</strain>
    </source>
</reference>
<feature type="region of interest" description="Disordered" evidence="1">
    <location>
        <begin position="259"/>
        <end position="294"/>
    </location>
</feature>
<evidence type="ECO:0000313" key="2">
    <source>
        <dbReference type="EMBL" id="OON81054.1"/>
    </source>
</evidence>
<keyword evidence="3" id="KW-1185">Reference proteome</keyword>
<name>A0A1V4ABL9_9ACTN</name>
<organism evidence="2 3">
    <name type="scientific">Streptomyces tsukubensis</name>
    <dbReference type="NCBI Taxonomy" id="83656"/>
    <lineage>
        <taxon>Bacteria</taxon>
        <taxon>Bacillati</taxon>
        <taxon>Actinomycetota</taxon>
        <taxon>Actinomycetes</taxon>
        <taxon>Kitasatosporales</taxon>
        <taxon>Streptomycetaceae</taxon>
        <taxon>Streptomyces</taxon>
    </lineage>
</organism>
<dbReference type="REBASE" id="200456">
    <property type="entry name" value="StsF601ORF9620P"/>
</dbReference>
<dbReference type="AlphaFoldDB" id="A0A1V4ABL9"/>
<proteinExistence type="predicted"/>
<evidence type="ECO:0008006" key="4">
    <source>
        <dbReference type="Google" id="ProtNLM"/>
    </source>
</evidence>
<accession>A0A1V4ABL9</accession>
<feature type="compositionally biased region" description="Acidic residues" evidence="1">
    <location>
        <begin position="283"/>
        <end position="294"/>
    </location>
</feature>
<sequence length="294" mass="33370">MTGVHMADQFSDQFRLSITEALSKQLYAALSRLEPAPLTRPNLEALAPQAEKLGLPSMAGVYQLFRQEPGKERQLAYVGKADEPLPKRLGNHLYKLSGRENISIDEMSFKCLFVEEDLSSVSPEKMLIKEHLKNGKVVWNNRGFGNNDTGRNRDRTKIKNTHFDLAFPIDLSRKVQGLSPGVQSLHSVLWDIKRGLPFLFRFKQSAVFKTQMVTVPHADMTADEAFRFIAQHLHGKWQICGLLGWVIMYDDSPSPYPSARRYYRPEGVSDQTPETKKPGKNDMDDEDEGDDSDE</sequence>
<dbReference type="EMBL" id="MVFC01000005">
    <property type="protein sequence ID" value="OON81054.1"/>
    <property type="molecule type" value="Genomic_DNA"/>
</dbReference>
<evidence type="ECO:0000313" key="3">
    <source>
        <dbReference type="Proteomes" id="UP000190539"/>
    </source>
</evidence>
<gene>
    <name evidence="2" type="ORF">B1H18_09615</name>
</gene>
<evidence type="ECO:0000256" key="1">
    <source>
        <dbReference type="SAM" id="MobiDB-lite"/>
    </source>
</evidence>
<feature type="compositionally biased region" description="Basic and acidic residues" evidence="1">
    <location>
        <begin position="273"/>
        <end position="282"/>
    </location>
</feature>
<protein>
    <recommendedName>
        <fullName evidence="4">GIY-YIG domain-containing protein</fullName>
    </recommendedName>
</protein>
<dbReference type="Proteomes" id="UP000190539">
    <property type="component" value="Unassembled WGS sequence"/>
</dbReference>
<dbReference type="CDD" id="cd00719">
    <property type="entry name" value="GIY-YIG_SF"/>
    <property type="match status" value="1"/>
</dbReference>